<evidence type="ECO:0000256" key="1">
    <source>
        <dbReference type="SAM" id="Coils"/>
    </source>
</evidence>
<keyword evidence="3" id="KW-0132">Cell division</keyword>
<reference evidence="3 4" key="1">
    <citation type="journal article" date="2015" name="Nature">
        <title>rRNA introns, odd ribosomes, and small enigmatic genomes across a large radiation of phyla.</title>
        <authorList>
            <person name="Brown C.T."/>
            <person name="Hug L.A."/>
            <person name="Thomas B.C."/>
            <person name="Sharon I."/>
            <person name="Castelle C.J."/>
            <person name="Singh A."/>
            <person name="Wilkins M.J."/>
            <person name="Williams K.H."/>
            <person name="Banfield J.F."/>
        </authorList>
    </citation>
    <scope>NUCLEOTIDE SEQUENCE [LARGE SCALE GENOMIC DNA]</scope>
</reference>
<keyword evidence="3" id="KW-0131">Cell cycle</keyword>
<comment type="caution">
    <text evidence="3">The sequence shown here is derived from an EMBL/GenBank/DDBJ whole genome shotgun (WGS) entry which is preliminary data.</text>
</comment>
<feature type="coiled-coil region" evidence="1">
    <location>
        <begin position="41"/>
        <end position="68"/>
    </location>
</feature>
<dbReference type="Pfam" id="PF04977">
    <property type="entry name" value="DivIC"/>
    <property type="match status" value="1"/>
</dbReference>
<keyword evidence="2" id="KW-0812">Transmembrane</keyword>
<sequence length="174" mass="19854">MFNRNKHRLTIIITSQIFISLILLGLFVFLLTPTIKNYRQQRQIDQEITALREQVVAAEKKNNDFQKMLDYLQSDSFTQEQARVNLGLKQSGEKVVVITDPSAQTEAEKITAEAAEADSGLLNSQAVRLLKNLQKWLDYFFSLSLLWDTLNNSDTMLAINEMVKLSMINSLINA</sequence>
<evidence type="ECO:0000313" key="4">
    <source>
        <dbReference type="Proteomes" id="UP000034048"/>
    </source>
</evidence>
<accession>A0A0G0NEE7</accession>
<protein>
    <submittedName>
        <fullName evidence="3">Cell division protein FtsB</fullName>
    </submittedName>
</protein>
<dbReference type="GO" id="GO:0051301">
    <property type="term" value="P:cell division"/>
    <property type="evidence" value="ECO:0007669"/>
    <property type="project" value="UniProtKB-KW"/>
</dbReference>
<keyword evidence="2" id="KW-0472">Membrane</keyword>
<keyword evidence="1" id="KW-0175">Coiled coil</keyword>
<organism evidence="3 4">
    <name type="scientific">Candidatus Falkowbacteria bacterium GW2011_GWA2_39_24</name>
    <dbReference type="NCBI Taxonomy" id="1618634"/>
    <lineage>
        <taxon>Bacteria</taxon>
        <taxon>Candidatus Falkowiibacteriota</taxon>
    </lineage>
</organism>
<dbReference type="EMBL" id="LBWS01000036">
    <property type="protein sequence ID" value="KKR13873.1"/>
    <property type="molecule type" value="Genomic_DNA"/>
</dbReference>
<evidence type="ECO:0000256" key="2">
    <source>
        <dbReference type="SAM" id="Phobius"/>
    </source>
</evidence>
<dbReference type="InterPro" id="IPR007060">
    <property type="entry name" value="FtsL/DivIC"/>
</dbReference>
<proteinExistence type="predicted"/>
<keyword evidence="2" id="KW-1133">Transmembrane helix</keyword>
<dbReference type="Proteomes" id="UP000034048">
    <property type="component" value="Unassembled WGS sequence"/>
</dbReference>
<dbReference type="AlphaFoldDB" id="A0A0G0NEE7"/>
<feature type="transmembrane region" description="Helical" evidence="2">
    <location>
        <begin position="12"/>
        <end position="32"/>
    </location>
</feature>
<evidence type="ECO:0000313" key="3">
    <source>
        <dbReference type="EMBL" id="KKR13873.1"/>
    </source>
</evidence>
<name>A0A0G0NEE7_9BACT</name>
<gene>
    <name evidence="3" type="ORF">UT42_C0036G0010</name>
</gene>